<dbReference type="InterPro" id="IPR001173">
    <property type="entry name" value="Glyco_trans_2-like"/>
</dbReference>
<evidence type="ECO:0000313" key="4">
    <source>
        <dbReference type="EMBL" id="MBD8004256.1"/>
    </source>
</evidence>
<comment type="caution">
    <text evidence="4">The sequence shown here is derived from an EMBL/GenBank/DDBJ whole genome shotgun (WGS) entry which is preliminary data.</text>
</comment>
<dbReference type="PANTHER" id="PTHR22916">
    <property type="entry name" value="GLYCOSYLTRANSFERASE"/>
    <property type="match status" value="1"/>
</dbReference>
<feature type="transmembrane region" description="Helical" evidence="2">
    <location>
        <begin position="255"/>
        <end position="271"/>
    </location>
</feature>
<dbReference type="InterPro" id="IPR029044">
    <property type="entry name" value="Nucleotide-diphossugar_trans"/>
</dbReference>
<protein>
    <submittedName>
        <fullName evidence="4">Glycosyltransferase</fullName>
    </submittedName>
</protein>
<evidence type="ECO:0000256" key="1">
    <source>
        <dbReference type="ARBA" id="ARBA00006739"/>
    </source>
</evidence>
<reference evidence="4 5" key="1">
    <citation type="submission" date="2020-08" db="EMBL/GenBank/DDBJ databases">
        <title>A Genomic Blueprint of the Chicken Gut Microbiome.</title>
        <authorList>
            <person name="Gilroy R."/>
            <person name="Ravi A."/>
            <person name="Getino M."/>
            <person name="Pursley I."/>
            <person name="Horton D.L."/>
            <person name="Alikhan N.-F."/>
            <person name="Baker D."/>
            <person name="Gharbi K."/>
            <person name="Hall N."/>
            <person name="Watson M."/>
            <person name="Adriaenssens E.M."/>
            <person name="Foster-Nyarko E."/>
            <person name="Jarju S."/>
            <person name="Secka A."/>
            <person name="Antonio M."/>
            <person name="Oren A."/>
            <person name="Chaudhuri R."/>
            <person name="La Ragione R.M."/>
            <person name="Hildebrand F."/>
            <person name="Pallen M.J."/>
        </authorList>
    </citation>
    <scope>NUCLEOTIDE SEQUENCE [LARGE SCALE GENOMIC DNA]</scope>
    <source>
        <strain evidence="4 5">Sa1BUA2</strain>
    </source>
</reference>
<name>A0ABR8VI24_9BACI</name>
<evidence type="ECO:0000256" key="2">
    <source>
        <dbReference type="SAM" id="Phobius"/>
    </source>
</evidence>
<proteinExistence type="inferred from homology"/>
<dbReference type="Gene3D" id="3.90.550.10">
    <property type="entry name" value="Spore Coat Polysaccharide Biosynthesis Protein SpsA, Chain A"/>
    <property type="match status" value="1"/>
</dbReference>
<dbReference type="CDD" id="cd00761">
    <property type="entry name" value="Glyco_tranf_GTA_type"/>
    <property type="match status" value="1"/>
</dbReference>
<keyword evidence="2" id="KW-0812">Transmembrane</keyword>
<keyword evidence="2" id="KW-1133">Transmembrane helix</keyword>
<dbReference type="PANTHER" id="PTHR22916:SF3">
    <property type="entry name" value="UDP-GLCNAC:BETAGAL BETA-1,3-N-ACETYLGLUCOSAMINYLTRANSFERASE-LIKE PROTEIN 1"/>
    <property type="match status" value="1"/>
</dbReference>
<dbReference type="Pfam" id="PF00535">
    <property type="entry name" value="Glycos_transf_2"/>
    <property type="match status" value="1"/>
</dbReference>
<organism evidence="4 5">
    <name type="scientific">Bacillus norwichensis</name>
    <dbReference type="NCBI Taxonomy" id="2762217"/>
    <lineage>
        <taxon>Bacteria</taxon>
        <taxon>Bacillati</taxon>
        <taxon>Bacillota</taxon>
        <taxon>Bacilli</taxon>
        <taxon>Bacillales</taxon>
        <taxon>Bacillaceae</taxon>
        <taxon>Bacillus</taxon>
    </lineage>
</organism>
<dbReference type="EMBL" id="JACSPV010000005">
    <property type="protein sequence ID" value="MBD8004256.1"/>
    <property type="molecule type" value="Genomic_DNA"/>
</dbReference>
<evidence type="ECO:0000259" key="3">
    <source>
        <dbReference type="Pfam" id="PF00535"/>
    </source>
</evidence>
<gene>
    <name evidence="4" type="ORF">H9631_04110</name>
</gene>
<sequence>MERVYKSLVDQSDQDFEWIIVDDGSSDNTKSLVDRWIQQKLIKITYYYQNNQGKHIALNKGVNLSQGKLFTCLDSDDWFYNNTVEIIKKTWVSIKDKKNIAGIIGLDTFEDNSIVGTEFPHHLEKANWINLMYEHKVKGDKAYFYELNILREYDFPHIENNKHMPPSYQLYMISKKYDMWLLNQPLKYVEYLDDGITNNIWKNYLIAPDNYAKYRIEIMDLIPDTKRKVINAIHFNSSLILAKKKYRTNGFKNKVLILLTKPFGLLLYFYLMSKVKKEKRNEWKKKDRKV</sequence>
<feature type="domain" description="Glycosyltransferase 2-like" evidence="3">
    <location>
        <begin position="2"/>
        <end position="87"/>
    </location>
</feature>
<comment type="similarity">
    <text evidence="1">Belongs to the glycosyltransferase 2 family.</text>
</comment>
<dbReference type="SUPFAM" id="SSF53448">
    <property type="entry name" value="Nucleotide-diphospho-sugar transferases"/>
    <property type="match status" value="1"/>
</dbReference>
<keyword evidence="5" id="KW-1185">Reference proteome</keyword>
<keyword evidence="2" id="KW-0472">Membrane</keyword>
<dbReference type="Proteomes" id="UP000648182">
    <property type="component" value="Unassembled WGS sequence"/>
</dbReference>
<accession>A0ABR8VI24</accession>
<evidence type="ECO:0000313" key="5">
    <source>
        <dbReference type="Proteomes" id="UP000648182"/>
    </source>
</evidence>